<dbReference type="AlphaFoldDB" id="W0DTW6"/>
<proteinExistence type="predicted"/>
<protein>
    <recommendedName>
        <fullName evidence="3">DUF429 domain-containing protein</fullName>
    </recommendedName>
</protein>
<sequence length="261" mass="28828">MLGLSYDPDKILKVGMNYFALGWDVGGWNCDKNPSSRDALVLLDSQHQQVGQSWRGNLREHINASPNHQAWLSQAASLLALPADFFEQHPHPVYLGIDTPLGVSVAWQELIIQFKPVAQIEDSASNPYLYRYTERWLLARGHTPLSAIKDMIGSQATKGRHLLAKIASYQASCGIWQDATGTLSAFEVYPSLAKKSPSLQRAFGQISWQQACPEPGDVYDAAYCALVAACLASQPDQLAQPPKDTPWSEGWIFVPCDSINE</sequence>
<gene>
    <name evidence="1" type="ORF">THIAE_01920</name>
</gene>
<reference evidence="1 2" key="1">
    <citation type="submission" date="2013-12" db="EMBL/GenBank/DDBJ databases">
        <authorList>
            <consortium name="DOE Joint Genome Institute"/>
            <person name="Kappler U."/>
            <person name="Huntemann M."/>
            <person name="Han J."/>
            <person name="Chen A."/>
            <person name="Kyrpides N."/>
            <person name="Mavromatis K."/>
            <person name="Markowitz V."/>
            <person name="Palaniappan K."/>
            <person name="Ivanova N."/>
            <person name="Schaumberg A."/>
            <person name="Pati A."/>
            <person name="Liolios K."/>
            <person name="Nordberg H.P."/>
            <person name="Cantor M.N."/>
            <person name="Hua S.X."/>
            <person name="Woyke T."/>
        </authorList>
    </citation>
    <scope>NUCLEOTIDE SEQUENCE [LARGE SCALE GENOMIC DNA]</scope>
    <source>
        <strain evidence="2">AL2</strain>
    </source>
</reference>
<dbReference type="InParanoid" id="W0DTW6"/>
<dbReference type="HOGENOM" id="CLU_086019_0_0_6"/>
<dbReference type="KEGG" id="tao:THIAE_01920"/>
<keyword evidence="2" id="KW-1185">Reference proteome</keyword>
<evidence type="ECO:0008006" key="3">
    <source>
        <dbReference type="Google" id="ProtNLM"/>
    </source>
</evidence>
<accession>W0DTW6</accession>
<organism evidence="1 2">
    <name type="scientific">Thiomicrospira aerophila AL3</name>
    <dbReference type="NCBI Taxonomy" id="717772"/>
    <lineage>
        <taxon>Bacteria</taxon>
        <taxon>Pseudomonadati</taxon>
        <taxon>Pseudomonadota</taxon>
        <taxon>Gammaproteobacteria</taxon>
        <taxon>Thiotrichales</taxon>
        <taxon>Piscirickettsiaceae</taxon>
        <taxon>Thiomicrospira</taxon>
    </lineage>
</organism>
<evidence type="ECO:0000313" key="2">
    <source>
        <dbReference type="Proteomes" id="UP000005380"/>
    </source>
</evidence>
<evidence type="ECO:0000313" key="1">
    <source>
        <dbReference type="EMBL" id="AHF00688.1"/>
    </source>
</evidence>
<dbReference type="eggNOG" id="ENOG5030W8K">
    <property type="taxonomic scope" value="Bacteria"/>
</dbReference>
<dbReference type="RefSeq" id="WP_006459805.1">
    <property type="nucleotide sequence ID" value="NZ_CP007030.1"/>
</dbReference>
<dbReference type="Proteomes" id="UP000005380">
    <property type="component" value="Chromosome"/>
</dbReference>
<dbReference type="EMBL" id="CP007030">
    <property type="protein sequence ID" value="AHF00688.1"/>
    <property type="molecule type" value="Genomic_DNA"/>
</dbReference>
<name>W0DTW6_9GAMM</name>
<dbReference type="STRING" id="717772.THIAE_01920"/>